<reference evidence="1" key="1">
    <citation type="submission" date="2021-05" db="EMBL/GenBank/DDBJ databases">
        <authorList>
            <person name="Scholz U."/>
            <person name="Mascher M."/>
            <person name="Fiebig A."/>
        </authorList>
    </citation>
    <scope>NUCLEOTIDE SEQUENCE [LARGE SCALE GENOMIC DNA]</scope>
</reference>
<dbReference type="Proteomes" id="UP001732700">
    <property type="component" value="Chromosome 6A"/>
</dbReference>
<dbReference type="EnsemblPlants" id="AVESA.00010b.r2.6AG1048920.1">
    <property type="protein sequence ID" value="AVESA.00010b.r2.6AG1048920.1.CDS"/>
    <property type="gene ID" value="AVESA.00010b.r2.6AG1048920"/>
</dbReference>
<keyword evidence="2" id="KW-1185">Reference proteome</keyword>
<accession>A0ACD5YYJ3</accession>
<evidence type="ECO:0000313" key="2">
    <source>
        <dbReference type="Proteomes" id="UP001732700"/>
    </source>
</evidence>
<protein>
    <submittedName>
        <fullName evidence="1">Uncharacterized protein</fullName>
    </submittedName>
</protein>
<evidence type="ECO:0000313" key="1">
    <source>
        <dbReference type="EnsemblPlants" id="AVESA.00010b.r2.6AG1048920.1.CDS"/>
    </source>
</evidence>
<name>A0ACD5YYJ3_AVESA</name>
<reference evidence="1" key="2">
    <citation type="submission" date="2025-09" db="UniProtKB">
        <authorList>
            <consortium name="EnsemblPlants"/>
        </authorList>
    </citation>
    <scope>IDENTIFICATION</scope>
</reference>
<sequence length="755" mass="81987">MLQLGQNHLSGIIPAILFNFSSLIVFSVALNELHGKLPSNLGDHIPNLRYLLLGKNHLTGSLPASLVNATGMYGLDMSSNNLTGILPREIGLLCPDYLSLEVNQLTAATAQDWEFMTLFTNCTSLGTLDLYFNNLGGVLPSSIANLSAQLKELDVGYNQISGNIPFGISNLVGLNQLDLSNNRFTGALPDGIGRLNFLQALYFENNLLTGSLPPSLGNLTRLVILPATGNKFEGPLPTTLGRFQEITTIDFSYNRFTGPLPKEIFNLSSLSFLLDFSDNYFVGPLPSEVGGLTNLAYLYVSRNNLSGPLPNELSNCQSLTELRLDHNNFSSSIPSSISKIRGLMLLNLTKNTLSGVIPQELGLMGGIGELYLGHNDLPGHIPESMENMASLYRLDLSFNHLDGKVPSQGVFSNASGFSCGGNLGLCGGISELHFPPCPEESKGHSLRKHHFIITVATPVVAVIILCMSLMLLFFTMKKKSRARPTTIRGFQLMGDRYPRVSYAELVQGTSGFATGNLIGKGRYGSVYKCGLVLKNIMTTVAVKVFDLQQSGSSKTFLAECEALSKIRHRNLISFITCCSSSDSNQNDFKAIVFEFMTNGSLDRWLNLDVRASQELQGLTLAQRLNIAVDIADALDYLHNNCEPPIVHCDLKPSNILLDEDLVAHVGDFGLAKILPEPATEQPVDSKSSIGIRGTIGYVAPEYGQGGQVSPCGDVYSFGIVILELFTGMAPTHDMFRDGLTLQKHVERNAFAGTLM</sequence>
<organism evidence="1 2">
    <name type="scientific">Avena sativa</name>
    <name type="common">Oat</name>
    <dbReference type="NCBI Taxonomy" id="4498"/>
    <lineage>
        <taxon>Eukaryota</taxon>
        <taxon>Viridiplantae</taxon>
        <taxon>Streptophyta</taxon>
        <taxon>Embryophyta</taxon>
        <taxon>Tracheophyta</taxon>
        <taxon>Spermatophyta</taxon>
        <taxon>Magnoliopsida</taxon>
        <taxon>Liliopsida</taxon>
        <taxon>Poales</taxon>
        <taxon>Poaceae</taxon>
        <taxon>BOP clade</taxon>
        <taxon>Pooideae</taxon>
        <taxon>Poodae</taxon>
        <taxon>Poeae</taxon>
        <taxon>Poeae Chloroplast Group 1 (Aveneae type)</taxon>
        <taxon>Aveninae</taxon>
        <taxon>Avena</taxon>
    </lineage>
</organism>
<proteinExistence type="predicted"/>